<organism evidence="1 2">
    <name type="scientific">Roseovarius aestuarii</name>
    <dbReference type="NCBI Taxonomy" id="475083"/>
    <lineage>
        <taxon>Bacteria</taxon>
        <taxon>Pseudomonadati</taxon>
        <taxon>Pseudomonadota</taxon>
        <taxon>Alphaproteobacteria</taxon>
        <taxon>Rhodobacterales</taxon>
        <taxon>Roseobacteraceae</taxon>
        <taxon>Roseovarius</taxon>
    </lineage>
</organism>
<gene>
    <name evidence="1" type="ORF">ROA7745_04242</name>
</gene>
<dbReference type="EMBL" id="FWXB01000025">
    <property type="protein sequence ID" value="SMC14375.1"/>
    <property type="molecule type" value="Genomic_DNA"/>
</dbReference>
<evidence type="ECO:0000313" key="2">
    <source>
        <dbReference type="Proteomes" id="UP000193224"/>
    </source>
</evidence>
<dbReference type="Proteomes" id="UP000193224">
    <property type="component" value="Unassembled WGS sequence"/>
</dbReference>
<proteinExistence type="predicted"/>
<sequence>MYEFRRLSDDHPDLRYSPLIRAARLTLRYAVEEGPIGLTKTKAFKRSFVHWAAEHFEWPGSSSEELFRYNKVLNEYDFAPLELLHFLLTTLKMGRHYKGEFRASRKGEALSRSPGKLFHELIPFYILRLDHAAYGRLKQAPVGTWDVWLNVTNVELENGASERELYNTFYEDGRDGDDANWREIAAFSHYVLTPLEWSGLIATQDAKAAGQPAHMCFKTPLWRSALKLETDNVLKPATRH</sequence>
<dbReference type="OrthoDB" id="7495008at2"/>
<accession>A0A1X7BXX4</accession>
<dbReference type="RefSeq" id="WP_085802278.1">
    <property type="nucleotide sequence ID" value="NZ_FWXB01000025.1"/>
</dbReference>
<reference evidence="1 2" key="1">
    <citation type="submission" date="2017-03" db="EMBL/GenBank/DDBJ databases">
        <authorList>
            <person name="Afonso C.L."/>
            <person name="Miller P.J."/>
            <person name="Scott M.A."/>
            <person name="Spackman E."/>
            <person name="Goraichik I."/>
            <person name="Dimitrov K.M."/>
            <person name="Suarez D.L."/>
            <person name="Swayne D.E."/>
        </authorList>
    </citation>
    <scope>NUCLEOTIDE SEQUENCE [LARGE SCALE GENOMIC DNA]</scope>
    <source>
        <strain evidence="1 2">CECT 7745</strain>
    </source>
</reference>
<protein>
    <submittedName>
        <fullName evidence="1">Uncharacterized protein</fullName>
    </submittedName>
</protein>
<name>A0A1X7BXX4_9RHOB</name>
<keyword evidence="2" id="KW-1185">Reference proteome</keyword>
<evidence type="ECO:0000313" key="1">
    <source>
        <dbReference type="EMBL" id="SMC14375.1"/>
    </source>
</evidence>
<dbReference type="AlphaFoldDB" id="A0A1X7BXX4"/>